<name>A0AA36CHC5_9BILA</name>
<feature type="non-terminal residue" evidence="2">
    <location>
        <position position="107"/>
    </location>
</feature>
<comment type="caution">
    <text evidence="2">The sequence shown here is derived from an EMBL/GenBank/DDBJ whole genome shotgun (WGS) entry which is preliminary data.</text>
</comment>
<dbReference type="EMBL" id="CATQJA010001737">
    <property type="protein sequence ID" value="CAJ0568397.1"/>
    <property type="molecule type" value="Genomic_DNA"/>
</dbReference>
<proteinExistence type="predicted"/>
<feature type="region of interest" description="Disordered" evidence="1">
    <location>
        <begin position="52"/>
        <end position="107"/>
    </location>
</feature>
<organism evidence="2 3">
    <name type="scientific">Mesorhabditis spiculigera</name>
    <dbReference type="NCBI Taxonomy" id="96644"/>
    <lineage>
        <taxon>Eukaryota</taxon>
        <taxon>Metazoa</taxon>
        <taxon>Ecdysozoa</taxon>
        <taxon>Nematoda</taxon>
        <taxon>Chromadorea</taxon>
        <taxon>Rhabditida</taxon>
        <taxon>Rhabditina</taxon>
        <taxon>Rhabditomorpha</taxon>
        <taxon>Rhabditoidea</taxon>
        <taxon>Rhabditidae</taxon>
        <taxon>Mesorhabditinae</taxon>
        <taxon>Mesorhabditis</taxon>
    </lineage>
</organism>
<protein>
    <submittedName>
        <fullName evidence="2">Uncharacterized protein</fullName>
    </submittedName>
</protein>
<sequence>MLMEIGDLKEALGPLDALLFNEDSLSPIFCKPRLIPLKTLTTEKLEKMQAEAAEKMKEMEAETAAKRPMTVQRQQADRIEEEDEDAAPEDPVQNGGNADADIWQADD</sequence>
<reference evidence="2" key="1">
    <citation type="submission" date="2023-06" db="EMBL/GenBank/DDBJ databases">
        <authorList>
            <person name="Delattre M."/>
        </authorList>
    </citation>
    <scope>NUCLEOTIDE SEQUENCE</scope>
    <source>
        <strain evidence="2">AF72</strain>
    </source>
</reference>
<dbReference type="InterPro" id="IPR028233">
    <property type="entry name" value="BBIP10"/>
</dbReference>
<dbReference type="AlphaFoldDB" id="A0AA36CHC5"/>
<evidence type="ECO:0000313" key="3">
    <source>
        <dbReference type="Proteomes" id="UP001177023"/>
    </source>
</evidence>
<dbReference type="GO" id="GO:0097500">
    <property type="term" value="P:receptor localization to non-motile cilium"/>
    <property type="evidence" value="ECO:0007669"/>
    <property type="project" value="TreeGrafter"/>
</dbReference>
<gene>
    <name evidence="2" type="ORF">MSPICULIGERA_LOCUS6917</name>
</gene>
<dbReference type="Proteomes" id="UP001177023">
    <property type="component" value="Unassembled WGS sequence"/>
</dbReference>
<feature type="compositionally biased region" description="Basic and acidic residues" evidence="1">
    <location>
        <begin position="52"/>
        <end position="65"/>
    </location>
</feature>
<accession>A0AA36CHC5</accession>
<dbReference type="GO" id="GO:0060271">
    <property type="term" value="P:cilium assembly"/>
    <property type="evidence" value="ECO:0007669"/>
    <property type="project" value="InterPro"/>
</dbReference>
<evidence type="ECO:0000256" key="1">
    <source>
        <dbReference type="SAM" id="MobiDB-lite"/>
    </source>
</evidence>
<dbReference type="PANTHER" id="PTHR28596">
    <property type="entry name" value="BBSOME-INTERACTING PROTEIN 1"/>
    <property type="match status" value="1"/>
</dbReference>
<keyword evidence="3" id="KW-1185">Reference proteome</keyword>
<dbReference type="PANTHER" id="PTHR28596:SF1">
    <property type="entry name" value="BBSOME-INTERACTING PROTEIN 1"/>
    <property type="match status" value="1"/>
</dbReference>
<dbReference type="Pfam" id="PF14777">
    <property type="entry name" value="BBIP10"/>
    <property type="match status" value="1"/>
</dbReference>
<evidence type="ECO:0000313" key="2">
    <source>
        <dbReference type="EMBL" id="CAJ0568397.1"/>
    </source>
</evidence>
<feature type="compositionally biased region" description="Acidic residues" evidence="1">
    <location>
        <begin position="79"/>
        <end position="88"/>
    </location>
</feature>
<dbReference type="GO" id="GO:0034464">
    <property type="term" value="C:BBSome"/>
    <property type="evidence" value="ECO:0007669"/>
    <property type="project" value="InterPro"/>
</dbReference>